<evidence type="ECO:0000313" key="1">
    <source>
        <dbReference type="EMBL" id="QMU97853.1"/>
    </source>
</evidence>
<dbReference type="AlphaFoldDB" id="A0A7D7WIB2"/>
<organism evidence="1 2">
    <name type="scientific">Microbacterium esteraromaticum</name>
    <dbReference type="NCBI Taxonomy" id="57043"/>
    <lineage>
        <taxon>Bacteria</taxon>
        <taxon>Bacillati</taxon>
        <taxon>Actinomycetota</taxon>
        <taxon>Actinomycetes</taxon>
        <taxon>Micrococcales</taxon>
        <taxon>Microbacteriaceae</taxon>
        <taxon>Microbacterium</taxon>
    </lineage>
</organism>
<name>A0A7D7WIB2_9MICO</name>
<dbReference type="RefSeq" id="WP_182252862.1">
    <property type="nucleotide sequence ID" value="NZ_CP043732.1"/>
</dbReference>
<evidence type="ECO:0000313" key="2">
    <source>
        <dbReference type="Proteomes" id="UP000515708"/>
    </source>
</evidence>
<dbReference type="Proteomes" id="UP000515708">
    <property type="component" value="Chromosome"/>
</dbReference>
<sequence>MVTNIGFDNEHPYVEEGADEGEVSVVGNRISVTDTIARAERVTIERSVDGGLTWEPVVDDAVAGDGINLVDFESLSYGDNLYRAVAFTAEGATSETEITVQARSGAFWLSGGPGYGDTGRLPLNPDVKHSGGRERALKEYAGRSKPVALVGEMTSRAVAVSGRVTDEKWIEETANIEDLIRIAQLPSRLFLFRDPDGRRMYGVLSDVDLDRLLAIQQANGIRGWNGLWGYSFTFTEAT</sequence>
<proteinExistence type="predicted"/>
<protein>
    <submittedName>
        <fullName evidence="1">Uncharacterized protein</fullName>
    </submittedName>
</protein>
<reference evidence="1 2" key="1">
    <citation type="journal article" date="2020" name="Front. Microbiol.">
        <title>Design of Bacterial Strain-Specific qPCR Assays Using NGS Data and Publicly Available Resources and Its Application to Track Biocontrol Strains.</title>
        <authorList>
            <person name="Hernandez I."/>
            <person name="Sant C."/>
            <person name="Martinez R."/>
            <person name="Fernandez C."/>
        </authorList>
    </citation>
    <scope>NUCLEOTIDE SEQUENCE [LARGE SCALE GENOMIC DNA]</scope>
    <source>
        <strain evidence="1 2">B24</strain>
    </source>
</reference>
<accession>A0A7D7WIB2</accession>
<dbReference type="EMBL" id="CP043732">
    <property type="protein sequence ID" value="QMU97853.1"/>
    <property type="molecule type" value="Genomic_DNA"/>
</dbReference>
<gene>
    <name evidence="1" type="ORF">FVO59_12025</name>
</gene>